<comment type="similarity">
    <text evidence="2 7">Belongs to the IL-15/IL-21 family.</text>
</comment>
<dbReference type="GeneID" id="129602913"/>
<keyword evidence="9" id="KW-1185">Reference proteome</keyword>
<dbReference type="AlphaFoldDB" id="A0A9W2Y853"/>
<keyword evidence="5 8" id="KW-0732">Signal</keyword>
<dbReference type="OrthoDB" id="8858214at2759"/>
<dbReference type="PRINTS" id="PR01930">
    <property type="entry name" value="INTRLEUKIN15"/>
</dbReference>
<dbReference type="GO" id="GO:0005615">
    <property type="term" value="C:extracellular space"/>
    <property type="evidence" value="ECO:0007669"/>
    <property type="project" value="UniProtKB-KW"/>
</dbReference>
<evidence type="ECO:0000256" key="7">
    <source>
        <dbReference type="RuleBase" id="RU003453"/>
    </source>
</evidence>
<dbReference type="InterPro" id="IPR009079">
    <property type="entry name" value="4_helix_cytokine-like_core"/>
</dbReference>
<evidence type="ECO:0000256" key="4">
    <source>
        <dbReference type="ARBA" id="ARBA00022525"/>
    </source>
</evidence>
<evidence type="ECO:0000256" key="2">
    <source>
        <dbReference type="ARBA" id="ARBA00006050"/>
    </source>
</evidence>
<gene>
    <name evidence="10" type="primary">il15l</name>
</gene>
<evidence type="ECO:0000256" key="1">
    <source>
        <dbReference type="ARBA" id="ARBA00004613"/>
    </source>
</evidence>
<evidence type="ECO:0000256" key="6">
    <source>
        <dbReference type="ARBA" id="ARBA00023157"/>
    </source>
</evidence>
<dbReference type="GO" id="GO:0005125">
    <property type="term" value="F:cytokine activity"/>
    <property type="evidence" value="ECO:0007669"/>
    <property type="project" value="UniProtKB-KW"/>
</dbReference>
<name>A0A9W2Y853_BETSP</name>
<evidence type="ECO:0000313" key="10">
    <source>
        <dbReference type="RefSeq" id="XP_055370147.1"/>
    </source>
</evidence>
<keyword evidence="3 7" id="KW-0202">Cytokine</keyword>
<feature type="chain" id="PRO_5040783399" description="Interleukin" evidence="8">
    <location>
        <begin position="21"/>
        <end position="146"/>
    </location>
</feature>
<sequence length="146" mass="16342">MLRGGAALATVFLCSVLVLTKKDPERCGQDVIIRVRDLIQKAPKLKWLDTRLYTPSTADSQPNCIASNLNCFAAEANVLHKEWEKVGEEMQDELEKMLQTLATSVNKIVSPDSTCLQCELLQEKNAETFLSELLSTLQSVQSRFCH</sequence>
<dbReference type="InterPro" id="IPR020439">
    <property type="entry name" value="IL-15"/>
</dbReference>
<evidence type="ECO:0000256" key="5">
    <source>
        <dbReference type="ARBA" id="ARBA00022729"/>
    </source>
</evidence>
<organism evidence="9 10">
    <name type="scientific">Betta splendens</name>
    <name type="common">Siamese fighting fish</name>
    <dbReference type="NCBI Taxonomy" id="158456"/>
    <lineage>
        <taxon>Eukaryota</taxon>
        <taxon>Metazoa</taxon>
        <taxon>Chordata</taxon>
        <taxon>Craniata</taxon>
        <taxon>Vertebrata</taxon>
        <taxon>Euteleostomi</taxon>
        <taxon>Actinopterygii</taxon>
        <taxon>Neopterygii</taxon>
        <taxon>Teleostei</taxon>
        <taxon>Neoteleostei</taxon>
        <taxon>Acanthomorphata</taxon>
        <taxon>Anabantaria</taxon>
        <taxon>Anabantiformes</taxon>
        <taxon>Anabantoidei</taxon>
        <taxon>Osphronemidae</taxon>
        <taxon>Betta</taxon>
    </lineage>
</organism>
<dbReference type="GO" id="GO:0006955">
    <property type="term" value="P:immune response"/>
    <property type="evidence" value="ECO:0007669"/>
    <property type="project" value="InterPro"/>
</dbReference>
<keyword evidence="4" id="KW-0964">Secreted</keyword>
<dbReference type="PANTHER" id="PTHR14356">
    <property type="entry name" value="INTERLEUKIN-15-RELATED"/>
    <property type="match status" value="1"/>
</dbReference>
<evidence type="ECO:0000313" key="9">
    <source>
        <dbReference type="Proteomes" id="UP000515150"/>
    </source>
</evidence>
<dbReference type="SUPFAM" id="SSF47266">
    <property type="entry name" value="4-helical cytokines"/>
    <property type="match status" value="1"/>
</dbReference>
<protein>
    <recommendedName>
        <fullName evidence="7">Interleukin</fullName>
    </recommendedName>
</protein>
<comment type="subcellular location">
    <subcellularLocation>
        <location evidence="1">Secreted</location>
    </subcellularLocation>
</comment>
<proteinExistence type="inferred from homology"/>
<dbReference type="CTD" id="494451"/>
<dbReference type="Pfam" id="PF02372">
    <property type="entry name" value="IL15"/>
    <property type="match status" value="1"/>
</dbReference>
<accession>A0A9W2Y853</accession>
<dbReference type="Proteomes" id="UP000515150">
    <property type="component" value="Chromosome 13"/>
</dbReference>
<keyword evidence="6" id="KW-1015">Disulfide bond</keyword>
<dbReference type="Gene3D" id="1.20.1250.70">
    <property type="entry name" value="Interleukin-15/Interleukin-21"/>
    <property type="match status" value="1"/>
</dbReference>
<evidence type="ECO:0000256" key="8">
    <source>
        <dbReference type="SAM" id="SignalP"/>
    </source>
</evidence>
<dbReference type="KEGG" id="bspl:129602913"/>
<dbReference type="InterPro" id="IPR003443">
    <property type="entry name" value="IL-15/IL-21_fam"/>
</dbReference>
<feature type="signal peptide" evidence="8">
    <location>
        <begin position="1"/>
        <end position="20"/>
    </location>
</feature>
<evidence type="ECO:0000256" key="3">
    <source>
        <dbReference type="ARBA" id="ARBA00022514"/>
    </source>
</evidence>
<dbReference type="GO" id="GO:0005126">
    <property type="term" value="F:cytokine receptor binding"/>
    <property type="evidence" value="ECO:0007669"/>
    <property type="project" value="InterPro"/>
</dbReference>
<dbReference type="RefSeq" id="XP_055370147.1">
    <property type="nucleotide sequence ID" value="XM_055514172.1"/>
</dbReference>
<reference evidence="10" key="1">
    <citation type="submission" date="2025-08" db="UniProtKB">
        <authorList>
            <consortium name="RefSeq"/>
        </authorList>
    </citation>
    <scope>IDENTIFICATION</scope>
</reference>